<protein>
    <recommendedName>
        <fullName evidence="1">HTH cro/C1-type domain-containing protein</fullName>
    </recommendedName>
</protein>
<dbReference type="Pfam" id="PF01381">
    <property type="entry name" value="HTH_3"/>
    <property type="match status" value="1"/>
</dbReference>
<name>A0A0B8N7M5_9NOCA</name>
<gene>
    <name evidence="2" type="ORF">NS506_01286</name>
    <name evidence="3" type="ORF">NSK11_contig00010-0072</name>
</gene>
<dbReference type="CDD" id="cd00093">
    <property type="entry name" value="HTH_XRE"/>
    <property type="match status" value="1"/>
</dbReference>
<dbReference type="InterPro" id="IPR001387">
    <property type="entry name" value="Cro/C1-type_HTH"/>
</dbReference>
<dbReference type="SUPFAM" id="SSF47413">
    <property type="entry name" value="lambda repressor-like DNA-binding domains"/>
    <property type="match status" value="1"/>
</dbReference>
<evidence type="ECO:0000313" key="2">
    <source>
        <dbReference type="EMBL" id="APA95359.1"/>
    </source>
</evidence>
<dbReference type="KEGG" id="nsr:NS506_01286"/>
<reference evidence="2 5" key="3">
    <citation type="submission" date="2016-10" db="EMBL/GenBank/DDBJ databases">
        <title>Genome sequence of Nocardia seriolae strain EM150506, isolated from Anguila japonica.</title>
        <authorList>
            <person name="Han H.-J."/>
        </authorList>
    </citation>
    <scope>NUCLEOTIDE SEQUENCE [LARGE SCALE GENOMIC DNA]</scope>
    <source>
        <strain evidence="2 5">EM150506</strain>
    </source>
</reference>
<reference evidence="4" key="1">
    <citation type="submission" date="2015-07" db="EMBL/GenBank/DDBJ databases">
        <title>Nocardia seriolae U-1 whole genome shotgun sequence.</title>
        <authorList>
            <person name="Imajoh M."/>
            <person name="Fukumoto Y."/>
            <person name="Sukeda M."/>
            <person name="Yamane J."/>
            <person name="Yamasaki K."/>
            <person name="Shimizu M."/>
            <person name="Ohnishi K."/>
            <person name="Oshima S."/>
        </authorList>
    </citation>
    <scope>NUCLEOTIDE SEQUENCE [LARGE SCALE GENOMIC DNA]</scope>
    <source>
        <strain evidence="4">U-1</strain>
    </source>
</reference>
<dbReference type="EMBL" id="CP017839">
    <property type="protein sequence ID" value="APA95359.1"/>
    <property type="molecule type" value="Genomic_DNA"/>
</dbReference>
<proteinExistence type="predicted"/>
<dbReference type="RefSeq" id="WP_045436139.1">
    <property type="nucleotide sequence ID" value="NZ_AP017900.1"/>
</dbReference>
<organism evidence="3 4">
    <name type="scientific">Nocardia seriolae</name>
    <dbReference type="NCBI Taxonomy" id="37332"/>
    <lineage>
        <taxon>Bacteria</taxon>
        <taxon>Bacillati</taxon>
        <taxon>Actinomycetota</taxon>
        <taxon>Actinomycetes</taxon>
        <taxon>Mycobacteriales</taxon>
        <taxon>Nocardiaceae</taxon>
        <taxon>Nocardia</taxon>
    </lineage>
</organism>
<keyword evidence="4" id="KW-1185">Reference proteome</keyword>
<evidence type="ECO:0000313" key="5">
    <source>
        <dbReference type="Proteomes" id="UP000180166"/>
    </source>
</evidence>
<dbReference type="GeneID" id="93370824"/>
<dbReference type="EMBL" id="BBYQ01000010">
    <property type="protein sequence ID" value="GAP26821.1"/>
    <property type="molecule type" value="Genomic_DNA"/>
</dbReference>
<dbReference type="InterPro" id="IPR010982">
    <property type="entry name" value="Lambda_DNA-bd_dom_sf"/>
</dbReference>
<evidence type="ECO:0000313" key="3">
    <source>
        <dbReference type="EMBL" id="GAP26821.1"/>
    </source>
</evidence>
<dbReference type="GO" id="GO:0003677">
    <property type="term" value="F:DNA binding"/>
    <property type="evidence" value="ECO:0007669"/>
    <property type="project" value="InterPro"/>
</dbReference>
<dbReference type="Proteomes" id="UP000180166">
    <property type="component" value="Chromosome"/>
</dbReference>
<evidence type="ECO:0000259" key="1">
    <source>
        <dbReference type="PROSITE" id="PS50943"/>
    </source>
</evidence>
<accession>A0A0B8N7M5</accession>
<dbReference type="SMART" id="SM00530">
    <property type="entry name" value="HTH_XRE"/>
    <property type="match status" value="1"/>
</dbReference>
<dbReference type="OrthoDB" id="6401124at2"/>
<feature type="domain" description="HTH cro/C1-type" evidence="1">
    <location>
        <begin position="34"/>
        <end position="88"/>
    </location>
</feature>
<reference evidence="3 4" key="2">
    <citation type="journal article" date="2016" name="Genome Announc.">
        <title>Draft Genome Sequence of Erythromycin- and Oxytetracycline-Sensitive Nocardia seriolae Strain U-1 (NBRC 110359).</title>
        <authorList>
            <person name="Imajoh M."/>
            <person name="Sukeda M."/>
            <person name="Shimizu M."/>
            <person name="Yamane J."/>
            <person name="Ohnishi K."/>
            <person name="Oshima S."/>
        </authorList>
    </citation>
    <scope>NUCLEOTIDE SEQUENCE [LARGE SCALE GENOMIC DNA]</scope>
    <source>
        <strain evidence="3 4">U-1</strain>
    </source>
</reference>
<evidence type="ECO:0000313" key="4">
    <source>
        <dbReference type="Proteomes" id="UP000037179"/>
    </source>
</evidence>
<dbReference type="PROSITE" id="PS50943">
    <property type="entry name" value="HTH_CROC1"/>
    <property type="match status" value="1"/>
</dbReference>
<dbReference type="Proteomes" id="UP000037179">
    <property type="component" value="Unassembled WGS sequence"/>
</dbReference>
<sequence length="103" mass="11489">MIRAHHTRWKIPDEHRADPEYIAAADAFALAQAVYDRRAKLGITQTELARRAGMTQPQVSRLEGGDVTPTLPLLHRLSIALEAELKLSFKGEELAVEFVDRAA</sequence>
<dbReference type="AlphaFoldDB" id="A0A0B8N7M5"/>
<dbReference type="Gene3D" id="1.10.260.40">
    <property type="entry name" value="lambda repressor-like DNA-binding domains"/>
    <property type="match status" value="1"/>
</dbReference>